<organism evidence="2 3">
    <name type="scientific">Colletotrichum sublineola</name>
    <name type="common">Sorghum anthracnose fungus</name>
    <dbReference type="NCBI Taxonomy" id="1173701"/>
    <lineage>
        <taxon>Eukaryota</taxon>
        <taxon>Fungi</taxon>
        <taxon>Dikarya</taxon>
        <taxon>Ascomycota</taxon>
        <taxon>Pezizomycotina</taxon>
        <taxon>Sordariomycetes</taxon>
        <taxon>Hypocreomycetidae</taxon>
        <taxon>Glomerellales</taxon>
        <taxon>Glomerellaceae</taxon>
        <taxon>Colletotrichum</taxon>
        <taxon>Colletotrichum graminicola species complex</taxon>
    </lineage>
</organism>
<dbReference type="EMBL" id="JMSE01001597">
    <property type="protein sequence ID" value="KDN59781.1"/>
    <property type="molecule type" value="Genomic_DNA"/>
</dbReference>
<dbReference type="Proteomes" id="UP000027238">
    <property type="component" value="Unassembled WGS sequence"/>
</dbReference>
<feature type="region of interest" description="Disordered" evidence="1">
    <location>
        <begin position="19"/>
        <end position="95"/>
    </location>
</feature>
<feature type="compositionally biased region" description="Low complexity" evidence="1">
    <location>
        <begin position="70"/>
        <end position="82"/>
    </location>
</feature>
<evidence type="ECO:0000313" key="2">
    <source>
        <dbReference type="EMBL" id="KDN59781.1"/>
    </source>
</evidence>
<name>A0A066X216_COLSU</name>
<protein>
    <submittedName>
        <fullName evidence="2">Uncharacterized protein</fullName>
    </submittedName>
</protein>
<feature type="compositionally biased region" description="Basic and acidic residues" evidence="1">
    <location>
        <begin position="216"/>
        <end position="230"/>
    </location>
</feature>
<dbReference type="AlphaFoldDB" id="A0A066X216"/>
<feature type="compositionally biased region" description="Low complexity" evidence="1">
    <location>
        <begin position="42"/>
        <end position="52"/>
    </location>
</feature>
<dbReference type="HOGENOM" id="CLU_1107056_0_0_1"/>
<comment type="caution">
    <text evidence="2">The sequence shown here is derived from an EMBL/GenBank/DDBJ whole genome shotgun (WGS) entry which is preliminary data.</text>
</comment>
<feature type="region of interest" description="Disordered" evidence="1">
    <location>
        <begin position="167"/>
        <end position="237"/>
    </location>
</feature>
<keyword evidence="3" id="KW-1185">Reference proteome</keyword>
<accession>A0A066X216</accession>
<proteinExistence type="predicted"/>
<reference evidence="3" key="1">
    <citation type="journal article" date="2014" name="Genome Announc.">
        <title>Draft genome sequence of Colletotrichum sublineola, a destructive pathogen of cultivated sorghum.</title>
        <authorList>
            <person name="Baroncelli R."/>
            <person name="Sanz-Martin J.M."/>
            <person name="Rech G.E."/>
            <person name="Sukno S.A."/>
            <person name="Thon M.R."/>
        </authorList>
    </citation>
    <scope>NUCLEOTIDE SEQUENCE [LARGE SCALE GENOMIC DNA]</scope>
    <source>
        <strain evidence="3">TX430BB</strain>
    </source>
</reference>
<sequence>MAPSISTIDTPCACHVTLQKKAASDHGANPHASGKDATPLQRSDTSGSSTRPPGSPVNPPLTQSPQSAVPLLPTMSSTTPTPRIDSCETQPPQGELRLTRKPFNEYTKHDLGHVQSHLQALIERKAEGAPYNEQDMGFLRRVERKIVMDRRVRHVLRRLKREYQKARRLEKEQAGRKPNGSQQDGRAELAAVGGSNKAANKDDERSDAYGGTIANKTDKIKKTDADKGEVQPEYMLEPQVTPARFKLPTIR</sequence>
<gene>
    <name evidence="2" type="ORF">CSUB01_10232</name>
</gene>
<evidence type="ECO:0000313" key="3">
    <source>
        <dbReference type="Proteomes" id="UP000027238"/>
    </source>
</evidence>
<evidence type="ECO:0000256" key="1">
    <source>
        <dbReference type="SAM" id="MobiDB-lite"/>
    </source>
</evidence>